<organism evidence="2 3">
    <name type="scientific">Tetraparma gracilis</name>
    <dbReference type="NCBI Taxonomy" id="2962635"/>
    <lineage>
        <taxon>Eukaryota</taxon>
        <taxon>Sar</taxon>
        <taxon>Stramenopiles</taxon>
        <taxon>Ochrophyta</taxon>
        <taxon>Bolidophyceae</taxon>
        <taxon>Parmales</taxon>
        <taxon>Triparmaceae</taxon>
        <taxon>Tetraparma</taxon>
    </lineage>
</organism>
<keyword evidence="1" id="KW-0732">Signal</keyword>
<accession>A0ABQ6M4I8</accession>
<sequence length="374" mass="40447">MTLSVLLALLLLGGGAGDALSPARHLKEAADYPPEAIPLRGPLGAAPGALPPHRHLRHLKGAVNNYQPEDCLEVQFVDSCIGTDAETALVGKYELWEGDCPNTGGRPVYYNSLTQEYLFYYTPKSDAVQTIFVSASDGNPVYISLGEHDSELLITTDLGKVLRCCLEDTGCNPQTRNSVMMQYGGPNLRGIGVLDETYIVADLDKIYGCPLTTVGISKSNCEIFADKPQGTYWDPINVLVDPIKRLVYDKNSPAHASLTASIVIPYAGDWSVHVTQGTYNVQHFLGSPHLMTVAPAATDPASCVVEIPGGRSITAGSFFEAIVETFDEFENPTSHPEDSFKSRVELGNSEENFGNRHVLPSDHTFSEMQTVVGA</sequence>
<reference evidence="2 3" key="1">
    <citation type="journal article" date="2023" name="Commun. Biol.">
        <title>Genome analysis of Parmales, the sister group of diatoms, reveals the evolutionary specialization of diatoms from phago-mixotrophs to photoautotrophs.</title>
        <authorList>
            <person name="Ban H."/>
            <person name="Sato S."/>
            <person name="Yoshikawa S."/>
            <person name="Yamada K."/>
            <person name="Nakamura Y."/>
            <person name="Ichinomiya M."/>
            <person name="Sato N."/>
            <person name="Blanc-Mathieu R."/>
            <person name="Endo H."/>
            <person name="Kuwata A."/>
            <person name="Ogata H."/>
        </authorList>
    </citation>
    <scope>NUCLEOTIDE SEQUENCE [LARGE SCALE GENOMIC DNA]</scope>
</reference>
<keyword evidence="3" id="KW-1185">Reference proteome</keyword>
<gene>
    <name evidence="2" type="ORF">TeGR_g6601</name>
</gene>
<dbReference type="EMBL" id="BRYB01005007">
    <property type="protein sequence ID" value="GMI19294.1"/>
    <property type="molecule type" value="Genomic_DNA"/>
</dbReference>
<feature type="chain" id="PRO_5045198610" evidence="1">
    <location>
        <begin position="18"/>
        <end position="374"/>
    </location>
</feature>
<evidence type="ECO:0000256" key="1">
    <source>
        <dbReference type="SAM" id="SignalP"/>
    </source>
</evidence>
<protein>
    <submittedName>
        <fullName evidence="2">Uncharacterized protein</fullName>
    </submittedName>
</protein>
<feature type="signal peptide" evidence="1">
    <location>
        <begin position="1"/>
        <end position="17"/>
    </location>
</feature>
<evidence type="ECO:0000313" key="3">
    <source>
        <dbReference type="Proteomes" id="UP001165060"/>
    </source>
</evidence>
<evidence type="ECO:0000313" key="2">
    <source>
        <dbReference type="EMBL" id="GMI19294.1"/>
    </source>
</evidence>
<proteinExistence type="predicted"/>
<name>A0ABQ6M4I8_9STRA</name>
<dbReference type="Proteomes" id="UP001165060">
    <property type="component" value="Unassembled WGS sequence"/>
</dbReference>
<comment type="caution">
    <text evidence="2">The sequence shown here is derived from an EMBL/GenBank/DDBJ whole genome shotgun (WGS) entry which is preliminary data.</text>
</comment>